<evidence type="ECO:0000313" key="7">
    <source>
        <dbReference type="EMBL" id="EGN56770.1"/>
    </source>
</evidence>
<dbReference type="PANTHER" id="PTHR31310:SF7">
    <property type="entry name" value="PA-PHOSPHATASE RELATED-FAMILY PROTEIN DDB_G0268928"/>
    <property type="match status" value="1"/>
</dbReference>
<accession>F8NAA7</accession>
<keyword evidence="3 5" id="KW-1133">Transmembrane helix</keyword>
<keyword evidence="2 5" id="KW-0812">Transmembrane</keyword>
<feature type="transmembrane region" description="Helical" evidence="5">
    <location>
        <begin position="237"/>
        <end position="258"/>
    </location>
</feature>
<feature type="transmembrane region" description="Helical" evidence="5">
    <location>
        <begin position="88"/>
        <end position="108"/>
    </location>
</feature>
<proteinExistence type="predicted"/>
<protein>
    <submittedName>
        <fullName evidence="7">Phosphoesterase-like protein</fullName>
    </submittedName>
</protein>
<gene>
    <name evidence="7" type="ORF">Premu_1341</name>
</gene>
<dbReference type="HOGENOM" id="CLU_064587_0_0_10"/>
<dbReference type="GO" id="GO:0016020">
    <property type="term" value="C:membrane"/>
    <property type="evidence" value="ECO:0007669"/>
    <property type="project" value="UniProtKB-SubCell"/>
</dbReference>
<dbReference type="RefSeq" id="WP_007574052.1">
    <property type="nucleotide sequence ID" value="NZ_BPTS01000001.1"/>
</dbReference>
<dbReference type="eggNOG" id="COG0671">
    <property type="taxonomic scope" value="Bacteria"/>
</dbReference>
<dbReference type="Pfam" id="PF14378">
    <property type="entry name" value="PAP2_3"/>
    <property type="match status" value="1"/>
</dbReference>
<dbReference type="STRING" id="688246.Premu_1341"/>
<reference evidence="8" key="1">
    <citation type="journal article" date="2011" name="Stand. Genomic Sci.">
        <title>Non-contiguous finished genome sequence of the opportunistic oral pathogen Prevotella multisaccharivorax type strain (PPPA20).</title>
        <authorList>
            <person name="Pati A."/>
            <person name="Gronow S."/>
            <person name="Lu M."/>
            <person name="Lapidus A."/>
            <person name="Nolan M."/>
            <person name="Lucas S."/>
            <person name="Hammon N."/>
            <person name="Deshpande S."/>
            <person name="Cheng J.F."/>
            <person name="Tapia R."/>
            <person name="Han C."/>
            <person name="Goodwin L."/>
            <person name="Pitluck S."/>
            <person name="Liolios K."/>
            <person name="Pagani I."/>
            <person name="Mavromatis K."/>
            <person name="Mikhailova N."/>
            <person name="Huntemann M."/>
            <person name="Chen A."/>
            <person name="Palaniappan K."/>
            <person name="Land M."/>
            <person name="Hauser L."/>
            <person name="Detter J.C."/>
            <person name="Brambilla E.M."/>
            <person name="Rohde M."/>
            <person name="Goker M."/>
            <person name="Woyke T."/>
            <person name="Bristow J."/>
            <person name="Eisen J.A."/>
            <person name="Markowitz V."/>
            <person name="Hugenholtz P."/>
            <person name="Kyrpides N.C."/>
            <person name="Klenk H.P."/>
            <person name="Ivanova N."/>
        </authorList>
    </citation>
    <scope>NUCLEOTIDE SEQUENCE [LARGE SCALE GENOMIC DNA]</scope>
    <source>
        <strain evidence="8">DSM 17128</strain>
    </source>
</reference>
<feature type="transmembrane region" description="Helical" evidence="5">
    <location>
        <begin position="186"/>
        <end position="206"/>
    </location>
</feature>
<evidence type="ECO:0000256" key="5">
    <source>
        <dbReference type="SAM" id="Phobius"/>
    </source>
</evidence>
<dbReference type="Gene3D" id="1.20.144.10">
    <property type="entry name" value="Phosphatidic acid phosphatase type 2/haloperoxidase"/>
    <property type="match status" value="1"/>
</dbReference>
<keyword evidence="8" id="KW-1185">Reference proteome</keyword>
<dbReference type="InterPro" id="IPR052185">
    <property type="entry name" value="IPC_Synthase-Related"/>
</dbReference>
<dbReference type="InterPro" id="IPR026841">
    <property type="entry name" value="Aur1/Ipt1"/>
</dbReference>
<dbReference type="AlphaFoldDB" id="F8NAA7"/>
<organism evidence="7 8">
    <name type="scientific">Hallella multisaccharivorax DSM 17128</name>
    <dbReference type="NCBI Taxonomy" id="688246"/>
    <lineage>
        <taxon>Bacteria</taxon>
        <taxon>Pseudomonadati</taxon>
        <taxon>Bacteroidota</taxon>
        <taxon>Bacteroidia</taxon>
        <taxon>Bacteroidales</taxon>
        <taxon>Prevotellaceae</taxon>
        <taxon>Hallella</taxon>
    </lineage>
</organism>
<evidence type="ECO:0000256" key="1">
    <source>
        <dbReference type="ARBA" id="ARBA00004141"/>
    </source>
</evidence>
<name>F8NAA7_9BACT</name>
<evidence type="ECO:0000259" key="6">
    <source>
        <dbReference type="Pfam" id="PF14378"/>
    </source>
</evidence>
<dbReference type="Proteomes" id="UP000002772">
    <property type="component" value="Unassembled WGS sequence"/>
</dbReference>
<keyword evidence="4 5" id="KW-0472">Membrane</keyword>
<dbReference type="OrthoDB" id="629685at2"/>
<evidence type="ECO:0000313" key="8">
    <source>
        <dbReference type="Proteomes" id="UP000002772"/>
    </source>
</evidence>
<evidence type="ECO:0000256" key="3">
    <source>
        <dbReference type="ARBA" id="ARBA00022989"/>
    </source>
</evidence>
<feature type="domain" description="Inositolphosphotransferase Aur1/Ipt1" evidence="6">
    <location>
        <begin position="77"/>
        <end position="251"/>
    </location>
</feature>
<evidence type="ECO:0000256" key="4">
    <source>
        <dbReference type="ARBA" id="ARBA00023136"/>
    </source>
</evidence>
<dbReference type="CDD" id="cd03386">
    <property type="entry name" value="PAP2_Aur1_like"/>
    <property type="match status" value="1"/>
</dbReference>
<dbReference type="PANTHER" id="PTHR31310">
    <property type="match status" value="1"/>
</dbReference>
<feature type="transmembrane region" description="Helical" evidence="5">
    <location>
        <begin position="120"/>
        <end position="138"/>
    </location>
</feature>
<evidence type="ECO:0000256" key="2">
    <source>
        <dbReference type="ARBA" id="ARBA00022692"/>
    </source>
</evidence>
<dbReference type="EMBL" id="GL945017">
    <property type="protein sequence ID" value="EGN56770.1"/>
    <property type="molecule type" value="Genomic_DNA"/>
</dbReference>
<comment type="subcellular location">
    <subcellularLocation>
        <location evidence="1">Membrane</location>
        <topology evidence="1">Multi-pass membrane protein</topology>
    </subcellularLocation>
</comment>
<sequence>MDCLLITVLFALLAIVKPTRRFAFAMLPWFLFGFIYSSFNYYPNYEFHSIDVRGLYDTEKSLFGINTAAGRLIPGEWFAIHHWAVADFMAGCFYLCWVPVPIAFTVYLYFSRDRAWANRFAWAFLTVNLIGFIGYYIHPAAPPWYVMRYGFTPVLHTPGYVAGLGRFDQLVGINIFHGIYGKNANVFAAVPSLHASYLLVTTFYSLMSHRRWYTSAVFAFICMGIWFAAVYTGHHYVIDVLLGILTAIIGTILFELIWRKVLKRN</sequence>
<feature type="transmembrane region" description="Helical" evidence="5">
    <location>
        <begin position="213"/>
        <end position="231"/>
    </location>
</feature>